<keyword evidence="2 7" id="KW-0963">Cytoplasm</keyword>
<evidence type="ECO:0000313" key="9">
    <source>
        <dbReference type="Proteomes" id="UP000749559"/>
    </source>
</evidence>
<dbReference type="PANTHER" id="PTHR12794">
    <property type="entry name" value="GEMIN2"/>
    <property type="match status" value="1"/>
</dbReference>
<dbReference type="PIRSF" id="PIRSF038038">
    <property type="entry name" value="SMN_Gemin2"/>
    <property type="match status" value="1"/>
</dbReference>
<dbReference type="AlphaFoldDB" id="A0A8S4NTA6"/>
<keyword evidence="3 7" id="KW-0507">mRNA processing</keyword>
<dbReference type="GO" id="GO:0000387">
    <property type="term" value="P:spliceosomal snRNP assembly"/>
    <property type="evidence" value="ECO:0007669"/>
    <property type="project" value="UniProtKB-UniRule"/>
</dbReference>
<evidence type="ECO:0000256" key="1">
    <source>
        <dbReference type="ARBA" id="ARBA00004496"/>
    </source>
</evidence>
<name>A0A8S4NTA6_OWEFU</name>
<evidence type="ECO:0000256" key="3">
    <source>
        <dbReference type="ARBA" id="ARBA00022664"/>
    </source>
</evidence>
<dbReference type="EMBL" id="CAIIXF020000005">
    <property type="protein sequence ID" value="CAH1783791.1"/>
    <property type="molecule type" value="Genomic_DNA"/>
</dbReference>
<dbReference type="GO" id="GO:0005681">
    <property type="term" value="C:spliceosomal complex"/>
    <property type="evidence" value="ECO:0007669"/>
    <property type="project" value="UniProtKB-UniRule"/>
</dbReference>
<evidence type="ECO:0000256" key="7">
    <source>
        <dbReference type="PIRNR" id="PIRNR038038"/>
    </source>
</evidence>
<comment type="similarity">
    <text evidence="5 7">Belongs to the gemin-2 family.</text>
</comment>
<organism evidence="8 9">
    <name type="scientific">Owenia fusiformis</name>
    <name type="common">Polychaete worm</name>
    <dbReference type="NCBI Taxonomy" id="6347"/>
    <lineage>
        <taxon>Eukaryota</taxon>
        <taxon>Metazoa</taxon>
        <taxon>Spiralia</taxon>
        <taxon>Lophotrochozoa</taxon>
        <taxon>Annelida</taxon>
        <taxon>Polychaeta</taxon>
        <taxon>Sedentaria</taxon>
        <taxon>Canalipalpata</taxon>
        <taxon>Sabellida</taxon>
        <taxon>Oweniida</taxon>
        <taxon>Oweniidae</taxon>
        <taxon>Owenia</taxon>
    </lineage>
</organism>
<dbReference type="PANTHER" id="PTHR12794:SF0">
    <property type="entry name" value="GEM-ASSOCIATED PROTEIN 2"/>
    <property type="match status" value="1"/>
</dbReference>
<keyword evidence="4 7" id="KW-0508">mRNA splicing</keyword>
<gene>
    <name evidence="8" type="ORF">OFUS_LOCUS10091</name>
</gene>
<protein>
    <recommendedName>
        <fullName evidence="6 7">Gem-associated protein 2</fullName>
    </recommendedName>
</protein>
<evidence type="ECO:0000256" key="6">
    <source>
        <dbReference type="ARBA" id="ARBA00047179"/>
    </source>
</evidence>
<dbReference type="InterPro" id="IPR017364">
    <property type="entry name" value="GEMIN2"/>
</dbReference>
<accession>A0A8S4NTA6</accession>
<dbReference type="Pfam" id="PF04938">
    <property type="entry name" value="SIP1"/>
    <property type="match status" value="1"/>
</dbReference>
<sequence length="255" mass="28894">MLSDSEGLQDAVLPVAGDDEEFDLDIPPTSGMEYLRRVQNEAKQCQTIVVADVDAEKLRKQTVKVYQSRVLPPPSGYAPSLQWQLHQVADFAHVRQKLARYKATMKKNKIKQAPTLPADDDVEGWCKLCFGRLKPPSMCETRNQEDETWERTAPLLSIMCAMNQTTVLDVLEYHVNWFEATGFTPEQGQWFYALLCCLEKPLIPEACSLIRELARNSANLRASLENSVDARLIPLNLIICLVSRYFNQMDLADDG</sequence>
<reference evidence="8" key="1">
    <citation type="submission" date="2022-03" db="EMBL/GenBank/DDBJ databases">
        <authorList>
            <person name="Martin C."/>
        </authorList>
    </citation>
    <scope>NUCLEOTIDE SEQUENCE</scope>
</reference>
<evidence type="ECO:0000256" key="4">
    <source>
        <dbReference type="ARBA" id="ARBA00023187"/>
    </source>
</evidence>
<comment type="caution">
    <text evidence="8">The sequence shown here is derived from an EMBL/GenBank/DDBJ whole genome shotgun (WGS) entry which is preliminary data.</text>
</comment>
<comment type="function">
    <text evidence="7">The SMN complex catalyzes the assembly of small nuclear ribonucleoproteins (snRNPs), the building blocks of the spliceosome, and thereby plays an important role in the splicing of cellular pre-mRNAs.</text>
</comment>
<comment type="subcellular location">
    <subcellularLocation>
        <location evidence="1">Cytoplasm</location>
    </subcellularLocation>
</comment>
<dbReference type="InterPro" id="IPR035426">
    <property type="entry name" value="Gemin2/Brr1"/>
</dbReference>
<keyword evidence="9" id="KW-1185">Reference proteome</keyword>
<dbReference type="Gene3D" id="1.20.58.1070">
    <property type="match status" value="1"/>
</dbReference>
<dbReference type="GO" id="GO:0032797">
    <property type="term" value="C:SMN complex"/>
    <property type="evidence" value="ECO:0007669"/>
    <property type="project" value="UniProtKB-UniRule"/>
</dbReference>
<comment type="subunit">
    <text evidence="7">Part of the core SMN complex.</text>
</comment>
<dbReference type="Proteomes" id="UP000749559">
    <property type="component" value="Unassembled WGS sequence"/>
</dbReference>
<dbReference type="GO" id="GO:0000245">
    <property type="term" value="P:spliceosomal complex assembly"/>
    <property type="evidence" value="ECO:0007669"/>
    <property type="project" value="UniProtKB-UniRule"/>
</dbReference>
<evidence type="ECO:0000313" key="8">
    <source>
        <dbReference type="EMBL" id="CAH1783791.1"/>
    </source>
</evidence>
<proteinExistence type="inferred from homology"/>
<evidence type="ECO:0000256" key="5">
    <source>
        <dbReference type="ARBA" id="ARBA00025758"/>
    </source>
</evidence>
<dbReference type="OrthoDB" id="428895at2759"/>
<evidence type="ECO:0000256" key="2">
    <source>
        <dbReference type="ARBA" id="ARBA00022490"/>
    </source>
</evidence>